<reference evidence="3 4" key="1">
    <citation type="submission" date="2019-02" db="EMBL/GenBank/DDBJ databases">
        <title>Deep-cultivation of Planctomycetes and their phenomic and genomic characterization uncovers novel biology.</title>
        <authorList>
            <person name="Wiegand S."/>
            <person name="Jogler M."/>
            <person name="Boedeker C."/>
            <person name="Pinto D."/>
            <person name="Vollmers J."/>
            <person name="Rivas-Marin E."/>
            <person name="Kohn T."/>
            <person name="Peeters S.H."/>
            <person name="Heuer A."/>
            <person name="Rast P."/>
            <person name="Oberbeckmann S."/>
            <person name="Bunk B."/>
            <person name="Jeske O."/>
            <person name="Meyerdierks A."/>
            <person name="Storesund J.E."/>
            <person name="Kallscheuer N."/>
            <person name="Luecker S."/>
            <person name="Lage O.M."/>
            <person name="Pohl T."/>
            <person name="Merkel B.J."/>
            <person name="Hornburger P."/>
            <person name="Mueller R.-W."/>
            <person name="Bruemmer F."/>
            <person name="Labrenz M."/>
            <person name="Spormann A.M."/>
            <person name="Op den Camp H."/>
            <person name="Overmann J."/>
            <person name="Amann R."/>
            <person name="Jetten M.S.M."/>
            <person name="Mascher T."/>
            <person name="Medema M.H."/>
            <person name="Devos D.P."/>
            <person name="Kaster A.-K."/>
            <person name="Ovreas L."/>
            <person name="Rohde M."/>
            <person name="Galperin M.Y."/>
            <person name="Jogler C."/>
        </authorList>
    </citation>
    <scope>NUCLEOTIDE SEQUENCE [LARGE SCALE GENOMIC DNA]</scope>
    <source>
        <strain evidence="3 4">I41</strain>
    </source>
</reference>
<dbReference type="KEGG" id="llh:I41_45070"/>
<name>A0A517U3V4_9BACT</name>
<proteinExistence type="predicted"/>
<organism evidence="3 4">
    <name type="scientific">Lacipirellula limnantheis</name>
    <dbReference type="NCBI Taxonomy" id="2528024"/>
    <lineage>
        <taxon>Bacteria</taxon>
        <taxon>Pseudomonadati</taxon>
        <taxon>Planctomycetota</taxon>
        <taxon>Planctomycetia</taxon>
        <taxon>Pirellulales</taxon>
        <taxon>Lacipirellulaceae</taxon>
        <taxon>Lacipirellula</taxon>
    </lineage>
</organism>
<feature type="signal peptide" evidence="2">
    <location>
        <begin position="1"/>
        <end position="22"/>
    </location>
</feature>
<evidence type="ECO:0000313" key="4">
    <source>
        <dbReference type="Proteomes" id="UP000317909"/>
    </source>
</evidence>
<dbReference type="PROSITE" id="PS51257">
    <property type="entry name" value="PROKAR_LIPOPROTEIN"/>
    <property type="match status" value="1"/>
</dbReference>
<evidence type="ECO:0000256" key="2">
    <source>
        <dbReference type="SAM" id="SignalP"/>
    </source>
</evidence>
<sequence precursor="true">MIRLSLFFAAAVLLLGCGSPLADEPTAKLQATSAPATTEPKPLVVPQGAGLRDLIDRTLDFTQHGREMSLEDHAAWQLLHGVLAFGENFEILANGQKVNAVDWVFDGKPMKGWTINPTPQGLRAEIEAGKFGQGHDDQWMAILSQWNVPVTRPIKVKGKEYTVQDLIDRTKYDCFEGKESSWTIIALSKHLDPMDQTWIGTDKQEWSLERLVAMEAAASYDEETAQDEIANSACGGMHRLIGLSIALNNYKAAHPGVELKGGWLAAQQRIDWAVGQSRALQLPSGAFSIAFLFRPANSNNLDEHLAATGHTLEFLTFALPKKRLQEPWVEKAVVYMCDLLDRTKHLDLECGGLYHAVHGLVLYREKVFGPREGEPRPSGAGELASAQTEAK</sequence>
<dbReference type="AlphaFoldDB" id="A0A517U3V4"/>
<evidence type="ECO:0000256" key="1">
    <source>
        <dbReference type="SAM" id="MobiDB-lite"/>
    </source>
</evidence>
<dbReference type="Proteomes" id="UP000317909">
    <property type="component" value="Chromosome"/>
</dbReference>
<evidence type="ECO:0000313" key="3">
    <source>
        <dbReference type="EMBL" id="QDT75297.1"/>
    </source>
</evidence>
<protein>
    <recommendedName>
        <fullName evidence="5">ADP-ribosylation factor-directed GTPase activating protein</fullName>
    </recommendedName>
</protein>
<dbReference type="EMBL" id="CP036339">
    <property type="protein sequence ID" value="QDT75297.1"/>
    <property type="molecule type" value="Genomic_DNA"/>
</dbReference>
<keyword evidence="4" id="KW-1185">Reference proteome</keyword>
<feature type="chain" id="PRO_5021851717" description="ADP-ribosylation factor-directed GTPase activating protein" evidence="2">
    <location>
        <begin position="23"/>
        <end position="391"/>
    </location>
</feature>
<gene>
    <name evidence="3" type="ORF">I41_45070</name>
</gene>
<dbReference type="RefSeq" id="WP_145434968.1">
    <property type="nucleotide sequence ID" value="NZ_CP036339.1"/>
</dbReference>
<accession>A0A517U3V4</accession>
<evidence type="ECO:0008006" key="5">
    <source>
        <dbReference type="Google" id="ProtNLM"/>
    </source>
</evidence>
<keyword evidence="2" id="KW-0732">Signal</keyword>
<dbReference type="OrthoDB" id="228501at2"/>
<feature type="region of interest" description="Disordered" evidence="1">
    <location>
        <begin position="371"/>
        <end position="391"/>
    </location>
</feature>